<organism evidence="4 5">
    <name type="scientific">Serendipita indica (strain DSM 11827)</name>
    <name type="common">Root endophyte fungus</name>
    <name type="synonym">Piriformospora indica</name>
    <dbReference type="NCBI Taxonomy" id="1109443"/>
    <lineage>
        <taxon>Eukaryota</taxon>
        <taxon>Fungi</taxon>
        <taxon>Dikarya</taxon>
        <taxon>Basidiomycota</taxon>
        <taxon>Agaricomycotina</taxon>
        <taxon>Agaricomycetes</taxon>
        <taxon>Sebacinales</taxon>
        <taxon>Serendipitaceae</taxon>
        <taxon>Serendipita</taxon>
    </lineage>
</organism>
<dbReference type="GO" id="GO:0031123">
    <property type="term" value="P:RNA 3'-end processing"/>
    <property type="evidence" value="ECO:0007669"/>
    <property type="project" value="TreeGrafter"/>
</dbReference>
<name>G4TCC8_SERID</name>
<feature type="compositionally biased region" description="Basic residues" evidence="2">
    <location>
        <begin position="735"/>
        <end position="746"/>
    </location>
</feature>
<dbReference type="InParanoid" id="G4TCC8"/>
<gene>
    <name evidence="4" type="ORF">PIIN_02831</name>
</gene>
<evidence type="ECO:0000256" key="1">
    <source>
        <dbReference type="SAM" id="Coils"/>
    </source>
</evidence>
<dbReference type="OrthoDB" id="2274644at2759"/>
<dbReference type="Gene3D" id="3.30.460.10">
    <property type="entry name" value="Beta Polymerase, domain 2"/>
    <property type="match status" value="1"/>
</dbReference>
<evidence type="ECO:0000313" key="4">
    <source>
        <dbReference type="EMBL" id="CCA68971.1"/>
    </source>
</evidence>
<keyword evidence="5" id="KW-1185">Reference proteome</keyword>
<dbReference type="SUPFAM" id="SSF81301">
    <property type="entry name" value="Nucleotidyltransferase"/>
    <property type="match status" value="1"/>
</dbReference>
<comment type="caution">
    <text evidence="4">The sequence shown here is derived from an EMBL/GenBank/DDBJ whole genome shotgun (WGS) entry which is preliminary data.</text>
</comment>
<dbReference type="PANTHER" id="PTHR12271">
    <property type="entry name" value="POLY A POLYMERASE CID PAP -RELATED"/>
    <property type="match status" value="1"/>
</dbReference>
<feature type="compositionally biased region" description="Low complexity" evidence="2">
    <location>
        <begin position="14"/>
        <end position="27"/>
    </location>
</feature>
<feature type="region of interest" description="Disordered" evidence="2">
    <location>
        <begin position="735"/>
        <end position="772"/>
    </location>
</feature>
<dbReference type="HOGENOM" id="CLU_314497_0_0_1"/>
<reference evidence="4 5" key="1">
    <citation type="journal article" date="2011" name="PLoS Pathog.">
        <title>Endophytic Life Strategies Decoded by Genome and Transcriptome Analyses of the Mutualistic Root Symbiont Piriformospora indica.</title>
        <authorList>
            <person name="Zuccaro A."/>
            <person name="Lahrmann U."/>
            <person name="Guldener U."/>
            <person name="Langen G."/>
            <person name="Pfiffi S."/>
            <person name="Biedenkopf D."/>
            <person name="Wong P."/>
            <person name="Samans B."/>
            <person name="Grimm C."/>
            <person name="Basiewicz M."/>
            <person name="Murat C."/>
            <person name="Martin F."/>
            <person name="Kogel K.H."/>
        </authorList>
    </citation>
    <scope>NUCLEOTIDE SEQUENCE [LARGE SCALE GENOMIC DNA]</scope>
    <source>
        <strain evidence="4 5">DSM 11827</strain>
    </source>
</reference>
<evidence type="ECO:0000259" key="3">
    <source>
        <dbReference type="Pfam" id="PF22600"/>
    </source>
</evidence>
<feature type="compositionally biased region" description="Polar residues" evidence="2">
    <location>
        <begin position="1"/>
        <end position="13"/>
    </location>
</feature>
<feature type="region of interest" description="Disordered" evidence="2">
    <location>
        <begin position="1"/>
        <end position="28"/>
    </location>
</feature>
<dbReference type="STRING" id="1109443.G4TCC8"/>
<dbReference type="InterPro" id="IPR054708">
    <property type="entry name" value="MTPAP-like_central"/>
</dbReference>
<dbReference type="GO" id="GO:0016779">
    <property type="term" value="F:nucleotidyltransferase activity"/>
    <property type="evidence" value="ECO:0007669"/>
    <property type="project" value="UniProtKB-ARBA"/>
</dbReference>
<proteinExistence type="predicted"/>
<dbReference type="GO" id="GO:0010605">
    <property type="term" value="P:negative regulation of macromolecule metabolic process"/>
    <property type="evidence" value="ECO:0007669"/>
    <property type="project" value="UniProtKB-ARBA"/>
</dbReference>
<evidence type="ECO:0000313" key="5">
    <source>
        <dbReference type="Proteomes" id="UP000007148"/>
    </source>
</evidence>
<dbReference type="CDD" id="cd05402">
    <property type="entry name" value="NT_PAP_TUTase"/>
    <property type="match status" value="1"/>
</dbReference>
<keyword evidence="1" id="KW-0175">Coiled coil</keyword>
<sequence length="963" mass="108780">MSNPLTDNQSQQQKAPAADAVGATATARAKRAKRAGKLAAKQEKQDMHNAFIQGLETELHSFLQSGTIPPVVAQRRQDICMVVERALQAHFGSHICVQNVGLDRLGISILYAPLELAMVDTRNEQNGTLPDPTDKLYDPTEIEAALKEAGIPAELYTPPRWISPESARRPFALPEPIVISYKLEFVLLPPNPLHSARISLAQECLQQHPSMRHVLALLFFIVATGCHTHLPPLTTTVLVHIAMAYYRQAYKGASPTITVPRSVSAPENPDQEAHNSFFSHPSDIIYPNGSPFASSSINGPIKFSYATSSSDMHPNREAHCVTYDLLQLIRWWDEIRWDQDIINSTKQQPDPRNLDTQPALNPRPWDVYHSTLVVSDPTNPLNNLATLVTPFQYAEMRRSCRVAHRRLVNGIPFGLARRLTRPLLHDPTTLSTRGYSSESVKDYGDYLTNEMQQLYQSTRPNPDVLRRRQQTLNHLSKIVQRHYGDRFQPVLFGSSRYGVSDSGSDLDIVILDKRLEKGFEPHVKKKDLHDIYNLRQLSYRMKSTFDKMVVIDGAKVPIIKARDIRSNVAVDININDRLGLYNTELLSHYCALWPSLSNLIYVVKKWAKSRGLNDPAGLPRAGGPSFSSYCLTLMVIGFLQTHGVLPNLQDAKYLIRHSPELRGHADVFWIRRSETSRMKTNVDWFPLPLHEWRPLNSPPLGRVFYAWMMYFAYDHKFSDFAIRIAEGGVVPRITKKKKESTKKSKKQATPTADEASEDGETQDPHHSEEADNEMVEAVTDDLTALELEQATAQAEHMQEEDQDLEEVLEEHRFEQKTRLDEPDKWKFDQFVVGDPFILEKNCAGNISKRKVEEFIIECQNTVRMMDEGKDLLNILSGGLLMTENKKGKKRKKGLEPFVDPKVLKALAPPGSPRGLSMRKALDSADDQAVIVTPKAQSKESRLQGQEKRPSRPKKPKASPNPSQ</sequence>
<dbReference type="PANTHER" id="PTHR12271:SF40">
    <property type="entry name" value="POLY(A) RNA POLYMERASE GLD2"/>
    <property type="match status" value="1"/>
</dbReference>
<dbReference type="eggNOG" id="KOG2277">
    <property type="taxonomic scope" value="Eukaryota"/>
</dbReference>
<feature type="domain" description="Poly(A) RNA polymerase mitochondrial-like central palm" evidence="3">
    <location>
        <begin position="447"/>
        <end position="590"/>
    </location>
</feature>
<accession>G4TCC8</accession>
<feature type="compositionally biased region" description="Basic and acidic residues" evidence="2">
    <location>
        <begin position="936"/>
        <end position="949"/>
    </location>
</feature>
<dbReference type="EMBL" id="CAFZ01000044">
    <property type="protein sequence ID" value="CCA68971.1"/>
    <property type="molecule type" value="Genomic_DNA"/>
</dbReference>
<protein>
    <recommendedName>
        <fullName evidence="3">Poly(A) RNA polymerase mitochondrial-like central palm domain-containing protein</fullName>
    </recommendedName>
</protein>
<dbReference type="SUPFAM" id="SSF81631">
    <property type="entry name" value="PAP/OAS1 substrate-binding domain"/>
    <property type="match status" value="2"/>
</dbReference>
<dbReference type="AlphaFoldDB" id="G4TCC8"/>
<evidence type="ECO:0000256" key="2">
    <source>
        <dbReference type="SAM" id="MobiDB-lite"/>
    </source>
</evidence>
<feature type="coiled-coil region" evidence="1">
    <location>
        <begin position="775"/>
        <end position="817"/>
    </location>
</feature>
<dbReference type="Gene3D" id="1.10.1410.10">
    <property type="match status" value="1"/>
</dbReference>
<dbReference type="Proteomes" id="UP000007148">
    <property type="component" value="Unassembled WGS sequence"/>
</dbReference>
<dbReference type="InterPro" id="IPR043519">
    <property type="entry name" value="NT_sf"/>
</dbReference>
<feature type="region of interest" description="Disordered" evidence="2">
    <location>
        <begin position="903"/>
        <end position="963"/>
    </location>
</feature>
<dbReference type="Pfam" id="PF22600">
    <property type="entry name" value="MTPAP-like_central"/>
    <property type="match status" value="1"/>
</dbReference>